<dbReference type="Pfam" id="PF01266">
    <property type="entry name" value="DAO"/>
    <property type="match status" value="1"/>
</dbReference>
<dbReference type="Proteomes" id="UP000504637">
    <property type="component" value="Unplaced"/>
</dbReference>
<sequence>MSADNHHIAVIGAGVIGLTTAVLLAEDGYKVTIISAHIPGDLDDQYASPWAGAHWRSHAPAHEIEQCDWDMQSYDYFVKLIEDEHKDPDQPKSGVKMYPSYHFWDGRPARDELWWAPYVRDFTTISNSSEVLAQIKQRQTKPEPEISSAATCRAMSINVPHYLAYLRDRALRSGVILFQSSLPNDGGLEKALSTVDGISNAIGRGKVSCYVNATGLGALKLCGDLAVYPVRGQTVLVRGEATTIRTRSGAASKDGSEAYTSYCIPRPGSGTTILGGTRDSDAWDTTPDPATTKLILERAGHMVPELMTGADGGFEVISAQCGLRPARKGGPRTEREVITGGKKVVHAYGFAGAGYQNSIGVARLTVRNVAQSLGIEDAGKAMEEGTTRGPSSWLPASTVPKASTSSKL</sequence>
<feature type="binding site" evidence="6">
    <location>
        <position position="195"/>
    </location>
    <ligand>
        <name>FAD</name>
        <dbReference type="ChEBI" id="CHEBI:57692"/>
    </ligand>
</feature>
<evidence type="ECO:0000313" key="11">
    <source>
        <dbReference type="RefSeq" id="XP_033459256.1"/>
    </source>
</evidence>
<keyword evidence="8" id="KW-0472">Membrane</keyword>
<feature type="region of interest" description="Disordered" evidence="7">
    <location>
        <begin position="381"/>
        <end position="408"/>
    </location>
</feature>
<dbReference type="SUPFAM" id="SSF51971">
    <property type="entry name" value="Nucleotide-binding domain"/>
    <property type="match status" value="1"/>
</dbReference>
<reference evidence="11" key="2">
    <citation type="submission" date="2020-04" db="EMBL/GenBank/DDBJ databases">
        <authorList>
            <consortium name="NCBI Genome Project"/>
        </authorList>
    </citation>
    <scope>NUCLEOTIDE SEQUENCE</scope>
    <source>
        <strain evidence="11">CBS 342.82</strain>
    </source>
</reference>
<comment type="similarity">
    <text evidence="2">Belongs to the DAMOX/DASOX family.</text>
</comment>
<feature type="domain" description="FAD dependent oxidoreductase" evidence="9">
    <location>
        <begin position="8"/>
        <end position="366"/>
    </location>
</feature>
<dbReference type="PROSITE" id="PS00677">
    <property type="entry name" value="DAO"/>
    <property type="match status" value="1"/>
</dbReference>
<dbReference type="InterPro" id="IPR023209">
    <property type="entry name" value="DAO"/>
</dbReference>
<dbReference type="PIRSF" id="PIRSF000189">
    <property type="entry name" value="D-aa_oxidase"/>
    <property type="match status" value="1"/>
</dbReference>
<keyword evidence="8" id="KW-0812">Transmembrane</keyword>
<dbReference type="Gene3D" id="3.40.50.720">
    <property type="entry name" value="NAD(P)-binding Rossmann-like Domain"/>
    <property type="match status" value="1"/>
</dbReference>
<dbReference type="GO" id="GO:0019478">
    <property type="term" value="P:D-amino acid catabolic process"/>
    <property type="evidence" value="ECO:0007669"/>
    <property type="project" value="TreeGrafter"/>
</dbReference>
<dbReference type="InterPro" id="IPR006076">
    <property type="entry name" value="FAD-dep_OxRdtase"/>
</dbReference>
<evidence type="ECO:0000256" key="6">
    <source>
        <dbReference type="PIRSR" id="PIRSR000189-1"/>
    </source>
</evidence>
<proteinExistence type="inferred from homology"/>
<dbReference type="GeneID" id="54361009"/>
<feature type="transmembrane region" description="Helical" evidence="8">
    <location>
        <begin position="6"/>
        <end position="25"/>
    </location>
</feature>
<feature type="binding site" evidence="6">
    <location>
        <position position="324"/>
    </location>
    <ligand>
        <name>D-dopa</name>
        <dbReference type="ChEBI" id="CHEBI:149689"/>
    </ligand>
</feature>
<dbReference type="PANTHER" id="PTHR11530:SF11">
    <property type="entry name" value="D-ASPARTATE OXIDASE"/>
    <property type="match status" value="1"/>
</dbReference>
<gene>
    <name evidence="11" type="ORF">K489DRAFT_371080</name>
</gene>
<feature type="binding site" evidence="6">
    <location>
        <position position="352"/>
    </location>
    <ligand>
        <name>D-dopa</name>
        <dbReference type="ChEBI" id="CHEBI:149689"/>
    </ligand>
</feature>
<reference evidence="11" key="3">
    <citation type="submission" date="2025-08" db="UniProtKB">
        <authorList>
            <consortium name="RefSeq"/>
        </authorList>
    </citation>
    <scope>IDENTIFICATION</scope>
    <source>
        <strain evidence="11">CBS 342.82</strain>
    </source>
</reference>
<organism evidence="11">
    <name type="scientific">Dissoconium aciculare CBS 342.82</name>
    <dbReference type="NCBI Taxonomy" id="1314786"/>
    <lineage>
        <taxon>Eukaryota</taxon>
        <taxon>Fungi</taxon>
        <taxon>Dikarya</taxon>
        <taxon>Ascomycota</taxon>
        <taxon>Pezizomycotina</taxon>
        <taxon>Dothideomycetes</taxon>
        <taxon>Dothideomycetidae</taxon>
        <taxon>Mycosphaerellales</taxon>
        <taxon>Dissoconiaceae</taxon>
        <taxon>Dissoconium</taxon>
    </lineage>
</organism>
<dbReference type="GO" id="GO:0003884">
    <property type="term" value="F:D-amino-acid oxidase activity"/>
    <property type="evidence" value="ECO:0007669"/>
    <property type="project" value="InterPro"/>
</dbReference>
<evidence type="ECO:0000256" key="5">
    <source>
        <dbReference type="ARBA" id="ARBA00023002"/>
    </source>
</evidence>
<evidence type="ECO:0000313" key="10">
    <source>
        <dbReference type="Proteomes" id="UP000504637"/>
    </source>
</evidence>
<dbReference type="PANTHER" id="PTHR11530">
    <property type="entry name" value="D-AMINO ACID OXIDASE"/>
    <property type="match status" value="1"/>
</dbReference>
<keyword evidence="3" id="KW-0285">Flavoprotein</keyword>
<evidence type="ECO:0000259" key="9">
    <source>
        <dbReference type="Pfam" id="PF01266"/>
    </source>
</evidence>
<evidence type="ECO:0000256" key="3">
    <source>
        <dbReference type="ARBA" id="ARBA00022630"/>
    </source>
</evidence>
<keyword evidence="5" id="KW-0560">Oxidoreductase</keyword>
<dbReference type="RefSeq" id="XP_033459256.1">
    <property type="nucleotide sequence ID" value="XM_033603209.1"/>
</dbReference>
<name>A0A6J3M2H5_9PEZI</name>
<dbReference type="AlphaFoldDB" id="A0A6J3M2H5"/>
<evidence type="ECO:0000256" key="8">
    <source>
        <dbReference type="SAM" id="Phobius"/>
    </source>
</evidence>
<accession>A0A6J3M2H5</accession>
<evidence type="ECO:0000256" key="7">
    <source>
        <dbReference type="SAM" id="MobiDB-lite"/>
    </source>
</evidence>
<reference evidence="11" key="1">
    <citation type="submission" date="2020-01" db="EMBL/GenBank/DDBJ databases">
        <authorList>
            <consortium name="DOE Joint Genome Institute"/>
            <person name="Haridas S."/>
            <person name="Albert R."/>
            <person name="Binder M."/>
            <person name="Bloem J."/>
            <person name="Labutti K."/>
            <person name="Salamov A."/>
            <person name="Andreopoulos B."/>
            <person name="Baker S.E."/>
            <person name="Barry K."/>
            <person name="Bills G."/>
            <person name="Bluhm B.H."/>
            <person name="Cannon C."/>
            <person name="Castanera R."/>
            <person name="Culley D.E."/>
            <person name="Daum C."/>
            <person name="Ezra D."/>
            <person name="Gonzalez J.B."/>
            <person name="Henrissat B."/>
            <person name="Kuo A."/>
            <person name="Liang C."/>
            <person name="Lipzen A."/>
            <person name="Lutzoni F."/>
            <person name="Magnuson J."/>
            <person name="Mondo S."/>
            <person name="Nolan M."/>
            <person name="Ohm R."/>
            <person name="Pangilinan J."/>
            <person name="Park H.-J."/>
            <person name="Ramirez L."/>
            <person name="Alfaro M."/>
            <person name="Sun H."/>
            <person name="Tritt A."/>
            <person name="Yoshinaga Y."/>
            <person name="Zwiers L.-H."/>
            <person name="Turgeon B.G."/>
            <person name="Goodwin S.B."/>
            <person name="Spatafora J.W."/>
            <person name="Crous P.W."/>
            <person name="Grigoriev I.V."/>
        </authorList>
    </citation>
    <scope>NUCLEOTIDE SEQUENCE</scope>
    <source>
        <strain evidence="11">CBS 342.82</strain>
    </source>
</reference>
<dbReference type="Gene3D" id="3.30.9.10">
    <property type="entry name" value="D-Amino Acid Oxidase, subunit A, domain 2"/>
    <property type="match status" value="1"/>
</dbReference>
<dbReference type="GO" id="GO:0005737">
    <property type="term" value="C:cytoplasm"/>
    <property type="evidence" value="ECO:0007669"/>
    <property type="project" value="TreeGrafter"/>
</dbReference>
<keyword evidence="4 6" id="KW-0274">FAD</keyword>
<comment type="cofactor">
    <cofactor evidence="1 6">
        <name>FAD</name>
        <dbReference type="ChEBI" id="CHEBI:57692"/>
    </cofactor>
</comment>
<feature type="binding site" evidence="6">
    <location>
        <position position="262"/>
    </location>
    <ligand>
        <name>D-dopa</name>
        <dbReference type="ChEBI" id="CHEBI:149689"/>
    </ligand>
</feature>
<keyword evidence="8" id="KW-1133">Transmembrane helix</keyword>
<evidence type="ECO:0000256" key="2">
    <source>
        <dbReference type="ARBA" id="ARBA00006730"/>
    </source>
</evidence>
<dbReference type="OrthoDB" id="2015447at2759"/>
<keyword evidence="10" id="KW-1185">Reference proteome</keyword>
<dbReference type="InterPro" id="IPR006181">
    <property type="entry name" value="D-amino_acid_oxidase_CS"/>
</dbReference>
<evidence type="ECO:0000256" key="4">
    <source>
        <dbReference type="ARBA" id="ARBA00022827"/>
    </source>
</evidence>
<evidence type="ECO:0000256" key="1">
    <source>
        <dbReference type="ARBA" id="ARBA00001974"/>
    </source>
</evidence>
<protein>
    <submittedName>
        <fullName evidence="11">FAD dependent oxidoreductase</fullName>
    </submittedName>
</protein>
<dbReference type="GO" id="GO:0071949">
    <property type="term" value="F:FAD binding"/>
    <property type="evidence" value="ECO:0007669"/>
    <property type="project" value="InterPro"/>
</dbReference>
<dbReference type="SUPFAM" id="SSF54373">
    <property type="entry name" value="FAD-linked reductases, C-terminal domain"/>
    <property type="match status" value="1"/>
</dbReference>
<feature type="binding site" evidence="6">
    <location>
        <position position="214"/>
    </location>
    <ligand>
        <name>FAD</name>
        <dbReference type="ChEBI" id="CHEBI:57692"/>
    </ligand>
</feature>